<accession>S4WJ37</accession>
<dbReference type="InterPro" id="IPR000639">
    <property type="entry name" value="Epox_hydrolase-like"/>
</dbReference>
<keyword evidence="3 6" id="KW-0378">Hydrolase</keyword>
<feature type="active site" description="Proton donor" evidence="4">
    <location>
        <position position="307"/>
    </location>
</feature>
<name>S4WJ37_SALPI</name>
<proteinExistence type="inferred from homology"/>
<dbReference type="InterPro" id="IPR029058">
    <property type="entry name" value="AB_hydrolase_fold"/>
</dbReference>
<evidence type="ECO:0000256" key="3">
    <source>
        <dbReference type="ARBA" id="ARBA00022801"/>
    </source>
</evidence>
<dbReference type="EMBL" id="KC863955">
    <property type="protein sequence ID" value="AGO97206.1"/>
    <property type="molecule type" value="Genomic_DNA"/>
</dbReference>
<evidence type="ECO:0000313" key="6">
    <source>
        <dbReference type="EMBL" id="AGO97206.1"/>
    </source>
</evidence>
<organism evidence="6">
    <name type="scientific">Salinispora pacifica</name>
    <dbReference type="NCBI Taxonomy" id="351187"/>
    <lineage>
        <taxon>Bacteria</taxon>
        <taxon>Bacillati</taxon>
        <taxon>Actinomycetota</taxon>
        <taxon>Actinomycetes</taxon>
        <taxon>Micromonosporales</taxon>
        <taxon>Micromonosporaceae</taxon>
        <taxon>Salinispora</taxon>
    </lineage>
</organism>
<dbReference type="Pfam" id="PF06441">
    <property type="entry name" value="EHN"/>
    <property type="match status" value="1"/>
</dbReference>
<dbReference type="InterPro" id="IPR010497">
    <property type="entry name" value="Epoxide_hydro_N"/>
</dbReference>
<comment type="similarity">
    <text evidence="1">Belongs to the peptidase S33 family.</text>
</comment>
<evidence type="ECO:0000256" key="1">
    <source>
        <dbReference type="ARBA" id="ARBA00010088"/>
    </source>
</evidence>
<protein>
    <submittedName>
        <fullName evidence="6">Epoxide hydrolase</fullName>
    </submittedName>
</protein>
<dbReference type="GO" id="GO:0004301">
    <property type="term" value="F:epoxide hydrolase activity"/>
    <property type="evidence" value="ECO:0007669"/>
    <property type="project" value="TreeGrafter"/>
</dbReference>
<dbReference type="PIRSF" id="PIRSF001112">
    <property type="entry name" value="Epoxide_hydrolase"/>
    <property type="match status" value="1"/>
</dbReference>
<dbReference type="SUPFAM" id="SSF53474">
    <property type="entry name" value="alpha/beta-Hydrolases"/>
    <property type="match status" value="1"/>
</dbReference>
<evidence type="ECO:0000256" key="2">
    <source>
        <dbReference type="ARBA" id="ARBA00022797"/>
    </source>
</evidence>
<dbReference type="PANTHER" id="PTHR21661">
    <property type="entry name" value="EPOXIDE HYDROLASE 1-RELATED"/>
    <property type="match status" value="1"/>
</dbReference>
<reference evidence="6" key="1">
    <citation type="journal article" date="2013" name="J. Am. Chem. Soc.">
        <title>Structures and comparative characterization of biosynthetic gene clusters for cyanosporasides, enediyne-derived natural products from marine actinomycetes.</title>
        <authorList>
            <person name="Lane A.L."/>
            <person name="Nam S.J."/>
            <person name="Fukuda T."/>
            <person name="Yamanaka K."/>
            <person name="Kauffman C.A."/>
            <person name="Jensen P.R."/>
            <person name="Fenical W."/>
            <person name="Moore B.S."/>
        </authorList>
    </citation>
    <scope>NUCLEOTIDE SEQUENCE</scope>
    <source>
        <strain evidence="6">CNS143</strain>
    </source>
</reference>
<dbReference type="AlphaFoldDB" id="S4WJ37"/>
<dbReference type="PRINTS" id="PR00412">
    <property type="entry name" value="EPOXHYDRLASE"/>
</dbReference>
<dbReference type="InterPro" id="IPR016292">
    <property type="entry name" value="Epoxide_hydrolase"/>
</dbReference>
<dbReference type="Gene3D" id="3.40.50.1820">
    <property type="entry name" value="alpha/beta hydrolase"/>
    <property type="match status" value="1"/>
</dbReference>
<dbReference type="PANTHER" id="PTHR21661:SF35">
    <property type="entry name" value="EPOXIDE HYDROLASE"/>
    <property type="match status" value="1"/>
</dbReference>
<feature type="active site" description="Proton acceptor" evidence="4">
    <location>
        <position position="366"/>
    </location>
</feature>
<feature type="domain" description="Epoxide hydrolase N-terminal" evidence="5">
    <location>
        <begin position="3"/>
        <end position="108"/>
    </location>
</feature>
<keyword evidence="2" id="KW-0058">Aromatic hydrocarbons catabolism</keyword>
<dbReference type="GO" id="GO:0097176">
    <property type="term" value="P:epoxide metabolic process"/>
    <property type="evidence" value="ECO:0007669"/>
    <property type="project" value="TreeGrafter"/>
</dbReference>
<feature type="active site" description="Nucleophile" evidence="4">
    <location>
        <position position="177"/>
    </location>
</feature>
<sequence>MAMKPTRIDIPEAQLDDLRRRIAATRWPEAYASPGWERGTPLGYLHELADHWQHRYDWRAAEHEINQYPQFTTDIDGAKVHFLHVTSPEPNARPLLLTHSWPGSIVEFLDMIGPLSNPRAHGADPTQAFHLVIPAIPGYGFSGPLHESGWTTRRVAGAWAELMRRLGYSSYLSAGGDWGSIISLDLARVDKEHVAGVHICWPTVPARDAVGLTGMSESELAELDQISMSWFNSELSAYLRLQTTRPWTLAYALSDSPVGQLSWIVEKFQEWNKAAKSPEDVIDQNRLLTNVSIQWFTNTAGSALQLYYESGMALGALFTPGAPSEPVEVPVGVAFFPQDPSPPFRAFGELERSTIQRWTAFEKGGHFGPMEQSGPFVADLRAFASDLRS</sequence>
<evidence type="ECO:0000256" key="4">
    <source>
        <dbReference type="PIRSR" id="PIRSR001112-1"/>
    </source>
</evidence>
<evidence type="ECO:0000259" key="5">
    <source>
        <dbReference type="Pfam" id="PF06441"/>
    </source>
</evidence>